<accession>A0A061EZG3</accession>
<keyword evidence="2" id="KW-1185">Reference proteome</keyword>
<evidence type="ECO:0000313" key="2">
    <source>
        <dbReference type="Proteomes" id="UP000026915"/>
    </source>
</evidence>
<sequence length="98" mass="11244">MPMTPGEKYVKCFDGHALRIFSSSHFMDFNLIIQSDSKVGLSWVTNNSQRPWEYWQIFNEMDALSHMIGNITFIHVPREGNSLAKLGVDRSSTFSASW</sequence>
<evidence type="ECO:0000313" key="1">
    <source>
        <dbReference type="EMBL" id="EOY10058.1"/>
    </source>
</evidence>
<dbReference type="InterPro" id="IPR036397">
    <property type="entry name" value="RNaseH_sf"/>
</dbReference>
<evidence type="ECO:0008006" key="3">
    <source>
        <dbReference type="Google" id="ProtNLM"/>
    </source>
</evidence>
<dbReference type="Gene3D" id="3.30.420.10">
    <property type="entry name" value="Ribonuclease H-like superfamily/Ribonuclease H"/>
    <property type="match status" value="1"/>
</dbReference>
<gene>
    <name evidence="1" type="ORF">TCM_025446</name>
</gene>
<proteinExistence type="predicted"/>
<dbReference type="EMBL" id="CM001883">
    <property type="protein sequence ID" value="EOY10058.1"/>
    <property type="molecule type" value="Genomic_DNA"/>
</dbReference>
<reference evidence="1 2" key="1">
    <citation type="journal article" date="2013" name="Genome Biol.">
        <title>The genome sequence of the most widely cultivated cacao type and its use to identify candidate genes regulating pod color.</title>
        <authorList>
            <person name="Motamayor J.C."/>
            <person name="Mockaitis K."/>
            <person name="Schmutz J."/>
            <person name="Haiminen N."/>
            <person name="Iii D.L."/>
            <person name="Cornejo O."/>
            <person name="Findley S.D."/>
            <person name="Zheng P."/>
            <person name="Utro F."/>
            <person name="Royaert S."/>
            <person name="Saski C."/>
            <person name="Jenkins J."/>
            <person name="Podicheti R."/>
            <person name="Zhao M."/>
            <person name="Scheffler B.E."/>
            <person name="Stack J.C."/>
            <person name="Feltus F.A."/>
            <person name="Mustiga G.M."/>
            <person name="Amores F."/>
            <person name="Phillips W."/>
            <person name="Marelli J.P."/>
            <person name="May G.D."/>
            <person name="Shapiro H."/>
            <person name="Ma J."/>
            <person name="Bustamante C.D."/>
            <person name="Schnell R.J."/>
            <person name="Main D."/>
            <person name="Gilbert D."/>
            <person name="Parida L."/>
            <person name="Kuhn D.N."/>
        </authorList>
    </citation>
    <scope>NUCLEOTIDE SEQUENCE [LARGE SCALE GENOMIC DNA]</scope>
    <source>
        <strain evidence="2">cv. Matina 1-6</strain>
    </source>
</reference>
<dbReference type="AlphaFoldDB" id="A0A061EZG3"/>
<organism evidence="1 2">
    <name type="scientific">Theobroma cacao</name>
    <name type="common">Cacao</name>
    <name type="synonym">Cocoa</name>
    <dbReference type="NCBI Taxonomy" id="3641"/>
    <lineage>
        <taxon>Eukaryota</taxon>
        <taxon>Viridiplantae</taxon>
        <taxon>Streptophyta</taxon>
        <taxon>Embryophyta</taxon>
        <taxon>Tracheophyta</taxon>
        <taxon>Spermatophyta</taxon>
        <taxon>Magnoliopsida</taxon>
        <taxon>eudicotyledons</taxon>
        <taxon>Gunneridae</taxon>
        <taxon>Pentapetalae</taxon>
        <taxon>rosids</taxon>
        <taxon>malvids</taxon>
        <taxon>Malvales</taxon>
        <taxon>Malvaceae</taxon>
        <taxon>Byttnerioideae</taxon>
        <taxon>Theobroma</taxon>
    </lineage>
</organism>
<dbReference type="Proteomes" id="UP000026915">
    <property type="component" value="Chromosome 5"/>
</dbReference>
<dbReference type="InParanoid" id="A0A061EZG3"/>
<dbReference type="Gramene" id="EOY10058">
    <property type="protein sequence ID" value="EOY10058"/>
    <property type="gene ID" value="TCM_025446"/>
</dbReference>
<name>A0A061EZG3_THECC</name>
<protein>
    <recommendedName>
        <fullName evidence="3">RNase H type-1 domain-containing protein</fullName>
    </recommendedName>
</protein>
<dbReference type="GO" id="GO:0003676">
    <property type="term" value="F:nucleic acid binding"/>
    <property type="evidence" value="ECO:0007669"/>
    <property type="project" value="InterPro"/>
</dbReference>
<dbReference type="HOGENOM" id="CLU_000680_21_3_1"/>